<proteinExistence type="predicted"/>
<dbReference type="Proteomes" id="UP000595691">
    <property type="component" value="Chromosome"/>
</dbReference>
<dbReference type="EMBL" id="CP065425">
    <property type="protein sequence ID" value="QQZ08202.1"/>
    <property type="molecule type" value="Genomic_DNA"/>
</dbReference>
<evidence type="ECO:0000313" key="3">
    <source>
        <dbReference type="Proteomes" id="UP000595691"/>
    </source>
</evidence>
<keyword evidence="3" id="KW-1185">Reference proteome</keyword>
<dbReference type="RefSeq" id="WP_202777022.1">
    <property type="nucleotide sequence ID" value="NZ_CP065425.1"/>
</dbReference>
<sequence length="280" mass="32804">MGLSAKDKLYLLNLQKGFLGEKQFDKLLSTLSNDWTILNDLHLEANNTSFQIDSFGLHSESSYIFEIKNYEGDFYVENESWYSVSGNEISNPFQQLKRTESLFRRFLKNHSFHYTVEPYLIFINPEFHLYNAPRNPQIIFPNQLNRFMEKLKKKSATRTKNHLKLIEKLLSCQVQGLPYRNLPKYSFNDLKKGIPCSECQSFYASFLRKNLACSHCGHKEDVTCAVIRSIEEFKILFPEAKITSMIIHEWCKIIPLQTIQRILSKNFKLFGHGKSAFYVK</sequence>
<name>A0ABX7E084_9BACI</name>
<gene>
    <name evidence="2" type="ORF">I5776_14105</name>
</gene>
<evidence type="ECO:0000259" key="1">
    <source>
        <dbReference type="PROSITE" id="PS50965"/>
    </source>
</evidence>
<accession>A0ABX7E084</accession>
<feature type="domain" description="NERD" evidence="1">
    <location>
        <begin position="16"/>
        <end position="126"/>
    </location>
</feature>
<dbReference type="Pfam" id="PF08378">
    <property type="entry name" value="NERD"/>
    <property type="match status" value="1"/>
</dbReference>
<protein>
    <submittedName>
        <fullName evidence="2">NERD domain-containing protein</fullName>
    </submittedName>
</protein>
<evidence type="ECO:0000313" key="2">
    <source>
        <dbReference type="EMBL" id="QQZ08202.1"/>
    </source>
</evidence>
<organism evidence="2 3">
    <name type="scientific">Heyndrickxia vini</name>
    <dbReference type="NCBI Taxonomy" id="1476025"/>
    <lineage>
        <taxon>Bacteria</taxon>
        <taxon>Bacillati</taxon>
        <taxon>Bacillota</taxon>
        <taxon>Bacilli</taxon>
        <taxon>Bacillales</taxon>
        <taxon>Bacillaceae</taxon>
        <taxon>Heyndrickxia</taxon>
    </lineage>
</organism>
<dbReference type="PROSITE" id="PS50965">
    <property type="entry name" value="NERD"/>
    <property type="match status" value="1"/>
</dbReference>
<reference evidence="2 3" key="1">
    <citation type="submission" date="2020-11" db="EMBL/GenBank/DDBJ databases">
        <title>Taxonomic evaluation of the Bacillus sporothermodurans group of bacteria based on whole genome sequences.</title>
        <authorList>
            <person name="Fiedler G."/>
            <person name="Herbstmann A.-D."/>
            <person name="Doll E."/>
            <person name="Wenning M."/>
            <person name="Brinks E."/>
            <person name="Kabisch J."/>
            <person name="Breitenwieser F."/>
            <person name="Lappann M."/>
            <person name="Boehnlein C."/>
            <person name="Franz C."/>
        </authorList>
    </citation>
    <scope>NUCLEOTIDE SEQUENCE [LARGE SCALE GENOMIC DNA]</scope>
    <source>
        <strain evidence="2 3">JCM 19841</strain>
    </source>
</reference>
<dbReference type="InterPro" id="IPR011528">
    <property type="entry name" value="NERD"/>
</dbReference>